<sequence>MARYSNCPQSYEVFSEFMDRCLLKDQSLIWSDNNAWTLENLRKIKTNFIDNSIDGGEFWSKLFKQFSELNDDCWRVLADAFFIYTLPSTYMKPEKKYEYISKVTEKRNLELPDFDNYRWDALNEGFSRTAVQYHQKYKQLWLLIRFAISVKEQQNRELFLNDHLAVRDKLFDLVKNTNSTDRSYGMLNAILHLGYPEKYERALNLGHKHKIVDYYSNKIDKDFNKEMNIDQKIKIIRETLEKDYQEKEFDFYFPQIKEQWLNNSGNGSNGNGETEEDPFLDELVKTLRNKKQIILYGPPGTGKTYYAQKLAKTIIAQDNFEKDYVQLDEKEKKTLNLELSDNRNINYLRFCTFHPAYGYEEFMEGYRPALSEDGQAVFELQDGIFKKICNDARDNPEQTYVLIIDEINRGDIPRIFGELITLLEADKRWSENNESEAITLTLPASQENFAVPKNVNIIATMNTADKSIALLDIALRRRFGFRELLPKPELLENQTIAEINLAELLNHLNNKITEKIDKNLQIGHSYFMKKEKAIKKEEQLISRMKDEILPLLQEYCFDDFNTLAEILGSNLVNLEQGRFNKEVFSFAGKEVILTSLKSMLNGENDNG</sequence>
<dbReference type="GO" id="GO:0005524">
    <property type="term" value="F:ATP binding"/>
    <property type="evidence" value="ECO:0007669"/>
    <property type="project" value="InterPro"/>
</dbReference>
<dbReference type="InterPro" id="IPR052934">
    <property type="entry name" value="Methyl-DNA_Rec/Restrict_Enz"/>
</dbReference>
<dbReference type="AlphaFoldDB" id="A0A4V3D014"/>
<evidence type="ECO:0000259" key="1">
    <source>
        <dbReference type="SMART" id="SM00382"/>
    </source>
</evidence>
<comment type="caution">
    <text evidence="2">The sequence shown here is derived from an EMBL/GenBank/DDBJ whole genome shotgun (WGS) entry which is preliminary data.</text>
</comment>
<dbReference type="GO" id="GO:0016887">
    <property type="term" value="F:ATP hydrolysis activity"/>
    <property type="evidence" value="ECO:0007669"/>
    <property type="project" value="InterPro"/>
</dbReference>
<dbReference type="Pfam" id="PF07728">
    <property type="entry name" value="AAA_5"/>
    <property type="match status" value="1"/>
</dbReference>
<organism evidence="2 3">
    <name type="scientific">Halanaerobium saccharolyticum</name>
    <dbReference type="NCBI Taxonomy" id="43595"/>
    <lineage>
        <taxon>Bacteria</taxon>
        <taxon>Bacillati</taxon>
        <taxon>Bacillota</taxon>
        <taxon>Clostridia</taxon>
        <taxon>Halanaerobiales</taxon>
        <taxon>Halanaerobiaceae</taxon>
        <taxon>Halanaerobium</taxon>
    </lineage>
</organism>
<dbReference type="RefSeq" id="WP_133529641.1">
    <property type="nucleotide sequence ID" value="NZ_SNXX01000002.1"/>
</dbReference>
<gene>
    <name evidence="2" type="ORF">C7957_102140</name>
</gene>
<evidence type="ECO:0000313" key="2">
    <source>
        <dbReference type="EMBL" id="TDQ04045.1"/>
    </source>
</evidence>
<dbReference type="SUPFAM" id="SSF52540">
    <property type="entry name" value="P-loop containing nucleoside triphosphate hydrolases"/>
    <property type="match status" value="2"/>
</dbReference>
<dbReference type="InterPro" id="IPR011704">
    <property type="entry name" value="ATPase_dyneun-rel_AAA"/>
</dbReference>
<dbReference type="SMART" id="SM00382">
    <property type="entry name" value="AAA"/>
    <property type="match status" value="1"/>
</dbReference>
<dbReference type="InterPro" id="IPR027417">
    <property type="entry name" value="P-loop_NTPase"/>
</dbReference>
<dbReference type="EMBL" id="SNXX01000002">
    <property type="protein sequence ID" value="TDQ04045.1"/>
    <property type="molecule type" value="Genomic_DNA"/>
</dbReference>
<dbReference type="PANTHER" id="PTHR37291">
    <property type="entry name" value="5-METHYLCYTOSINE-SPECIFIC RESTRICTION ENZYME B"/>
    <property type="match status" value="1"/>
</dbReference>
<name>A0A4V3D014_9FIRM</name>
<reference evidence="2 3" key="1">
    <citation type="submission" date="2019-03" db="EMBL/GenBank/DDBJ databases">
        <title>Subsurface microbial communities from deep shales in Ohio and West Virginia, USA.</title>
        <authorList>
            <person name="Wrighton K."/>
        </authorList>
    </citation>
    <scope>NUCLEOTIDE SEQUENCE [LARGE SCALE GENOMIC DNA]</scope>
    <source>
        <strain evidence="2 3">MSL 7</strain>
    </source>
</reference>
<feature type="domain" description="AAA+ ATPase" evidence="1">
    <location>
        <begin position="289"/>
        <end position="489"/>
    </location>
</feature>
<protein>
    <submittedName>
        <fullName evidence="2">Dynein-related subfamily AAA family protein</fullName>
    </submittedName>
</protein>
<dbReference type="InterPro" id="IPR003593">
    <property type="entry name" value="AAA+_ATPase"/>
</dbReference>
<proteinExistence type="predicted"/>
<dbReference type="PANTHER" id="PTHR37291:SF1">
    <property type="entry name" value="TYPE IV METHYL-DIRECTED RESTRICTION ENZYME ECOKMCRB SUBUNIT"/>
    <property type="match status" value="1"/>
</dbReference>
<evidence type="ECO:0000313" key="3">
    <source>
        <dbReference type="Proteomes" id="UP000295176"/>
    </source>
</evidence>
<accession>A0A4V3D014</accession>
<dbReference type="Proteomes" id="UP000295176">
    <property type="component" value="Unassembled WGS sequence"/>
</dbReference>
<dbReference type="Gene3D" id="3.40.50.300">
    <property type="entry name" value="P-loop containing nucleotide triphosphate hydrolases"/>
    <property type="match status" value="1"/>
</dbReference>